<organism evidence="2 3">
    <name type="scientific">Hibiscus sabdariffa</name>
    <name type="common">roselle</name>
    <dbReference type="NCBI Taxonomy" id="183260"/>
    <lineage>
        <taxon>Eukaryota</taxon>
        <taxon>Viridiplantae</taxon>
        <taxon>Streptophyta</taxon>
        <taxon>Embryophyta</taxon>
        <taxon>Tracheophyta</taxon>
        <taxon>Spermatophyta</taxon>
        <taxon>Magnoliopsida</taxon>
        <taxon>eudicotyledons</taxon>
        <taxon>Gunneridae</taxon>
        <taxon>Pentapetalae</taxon>
        <taxon>rosids</taxon>
        <taxon>malvids</taxon>
        <taxon>Malvales</taxon>
        <taxon>Malvaceae</taxon>
        <taxon>Malvoideae</taxon>
        <taxon>Hibiscus</taxon>
    </lineage>
</organism>
<name>A0ABR2TPA3_9ROSI</name>
<dbReference type="EMBL" id="JBBPBN010000005">
    <property type="protein sequence ID" value="KAK9039125.1"/>
    <property type="molecule type" value="Genomic_DNA"/>
</dbReference>
<accession>A0ABR2TPA3</accession>
<protein>
    <submittedName>
        <fullName evidence="2">Uncharacterized protein</fullName>
    </submittedName>
</protein>
<sequence length="95" mass="10381">MYSYLLSLPPLSYLVYTIPFSSGRALIPIPHTSSMCFALVGWSFHIGIASIGTPRLSASRTELKLQRVGTQLTHDTALPVEGTMPPSNPSPRPRQ</sequence>
<evidence type="ECO:0000256" key="1">
    <source>
        <dbReference type="SAM" id="MobiDB-lite"/>
    </source>
</evidence>
<feature type="region of interest" description="Disordered" evidence="1">
    <location>
        <begin position="74"/>
        <end position="95"/>
    </location>
</feature>
<reference evidence="2 3" key="1">
    <citation type="journal article" date="2024" name="G3 (Bethesda)">
        <title>Genome assembly of Hibiscus sabdariffa L. provides insights into metabolisms of medicinal natural products.</title>
        <authorList>
            <person name="Kim T."/>
        </authorList>
    </citation>
    <scope>NUCLEOTIDE SEQUENCE [LARGE SCALE GENOMIC DNA]</scope>
    <source>
        <strain evidence="2">TK-2024</strain>
        <tissue evidence="2">Old leaves</tissue>
    </source>
</reference>
<keyword evidence="3" id="KW-1185">Reference proteome</keyword>
<feature type="compositionally biased region" description="Pro residues" evidence="1">
    <location>
        <begin position="86"/>
        <end position="95"/>
    </location>
</feature>
<dbReference type="Proteomes" id="UP001396334">
    <property type="component" value="Unassembled WGS sequence"/>
</dbReference>
<evidence type="ECO:0000313" key="2">
    <source>
        <dbReference type="EMBL" id="KAK9039125.1"/>
    </source>
</evidence>
<evidence type="ECO:0000313" key="3">
    <source>
        <dbReference type="Proteomes" id="UP001396334"/>
    </source>
</evidence>
<proteinExistence type="predicted"/>
<gene>
    <name evidence="2" type="ORF">V6N11_023961</name>
</gene>
<comment type="caution">
    <text evidence="2">The sequence shown here is derived from an EMBL/GenBank/DDBJ whole genome shotgun (WGS) entry which is preliminary data.</text>
</comment>